<evidence type="ECO:0000256" key="5">
    <source>
        <dbReference type="SAM" id="MobiDB-lite"/>
    </source>
</evidence>
<dbReference type="EMBL" id="ML996123">
    <property type="protein sequence ID" value="KAF2736622.1"/>
    <property type="molecule type" value="Genomic_DNA"/>
</dbReference>
<dbReference type="PROSITE" id="PS50096">
    <property type="entry name" value="IQ"/>
    <property type="match status" value="1"/>
</dbReference>
<dbReference type="InterPro" id="IPR044159">
    <property type="entry name" value="IQM"/>
</dbReference>
<feature type="region of interest" description="Disordered" evidence="5">
    <location>
        <begin position="1"/>
        <end position="44"/>
    </location>
</feature>
<evidence type="ECO:0000256" key="3">
    <source>
        <dbReference type="ARBA" id="ARBA00022490"/>
    </source>
</evidence>
<comment type="subcellular location">
    <subcellularLocation>
        <location evidence="2">Cytoplasm</location>
    </subcellularLocation>
    <subcellularLocation>
        <location evidence="1">Nucleus</location>
    </subcellularLocation>
</comment>
<sequence length="211" mass="24219">MSRDDKAEEAVARDGGDQTADVGEEGAARRPEEEHQQQEAAAQLIQRNYRGYRVRRQLEGQGLDASTRWSEAIREARWRNATSPMSRAERQQQTDRLSSPTQRTRAGSEAARQKWKRVGEIARRAGGDDPEDSSANENEMSVEERAEYKKRKSRQKTEREKTAKMMDLQYFLEMVDGKHRYVPNLGQVDSLIKHAQIRIEPESVSRAMEEG</sequence>
<dbReference type="PANTHER" id="PTHR31250:SF27">
    <property type="entry name" value="IQ DOMAIN-CONTAINING PROTEIN IQM5"/>
    <property type="match status" value="1"/>
</dbReference>
<organism evidence="6 7">
    <name type="scientific">Polyplosphaeria fusca</name>
    <dbReference type="NCBI Taxonomy" id="682080"/>
    <lineage>
        <taxon>Eukaryota</taxon>
        <taxon>Fungi</taxon>
        <taxon>Dikarya</taxon>
        <taxon>Ascomycota</taxon>
        <taxon>Pezizomycotina</taxon>
        <taxon>Dothideomycetes</taxon>
        <taxon>Pleosporomycetidae</taxon>
        <taxon>Pleosporales</taxon>
        <taxon>Tetraplosphaeriaceae</taxon>
        <taxon>Polyplosphaeria</taxon>
    </lineage>
</organism>
<evidence type="ECO:0000313" key="7">
    <source>
        <dbReference type="Proteomes" id="UP000799444"/>
    </source>
</evidence>
<accession>A0A9P4QZS2</accession>
<dbReference type="AlphaFoldDB" id="A0A9P4QZS2"/>
<keyword evidence="7" id="KW-1185">Reference proteome</keyword>
<evidence type="ECO:0000256" key="4">
    <source>
        <dbReference type="ARBA" id="ARBA00023242"/>
    </source>
</evidence>
<evidence type="ECO:0000256" key="1">
    <source>
        <dbReference type="ARBA" id="ARBA00004123"/>
    </source>
</evidence>
<dbReference type="InterPro" id="IPR000048">
    <property type="entry name" value="IQ_motif_EF-hand-BS"/>
</dbReference>
<keyword evidence="4" id="KW-0539">Nucleus</keyword>
<gene>
    <name evidence="6" type="ORF">EJ04DRAFT_462661</name>
</gene>
<dbReference type="GO" id="GO:0005737">
    <property type="term" value="C:cytoplasm"/>
    <property type="evidence" value="ECO:0007669"/>
    <property type="project" value="UniProtKB-SubCell"/>
</dbReference>
<feature type="compositionally biased region" description="Basic and acidic residues" evidence="5">
    <location>
        <begin position="26"/>
        <end position="37"/>
    </location>
</feature>
<feature type="region of interest" description="Disordered" evidence="5">
    <location>
        <begin position="76"/>
        <end position="162"/>
    </location>
</feature>
<feature type="compositionally biased region" description="Polar residues" evidence="5">
    <location>
        <begin position="94"/>
        <end position="105"/>
    </location>
</feature>
<feature type="compositionally biased region" description="Basic and acidic residues" evidence="5">
    <location>
        <begin position="117"/>
        <end position="127"/>
    </location>
</feature>
<dbReference type="OrthoDB" id="7344096at2759"/>
<comment type="caution">
    <text evidence="6">The sequence shown here is derived from an EMBL/GenBank/DDBJ whole genome shotgun (WGS) entry which is preliminary data.</text>
</comment>
<proteinExistence type="predicted"/>
<reference evidence="6" key="1">
    <citation type="journal article" date="2020" name="Stud. Mycol.">
        <title>101 Dothideomycetes genomes: a test case for predicting lifestyles and emergence of pathogens.</title>
        <authorList>
            <person name="Haridas S."/>
            <person name="Albert R."/>
            <person name="Binder M."/>
            <person name="Bloem J."/>
            <person name="Labutti K."/>
            <person name="Salamov A."/>
            <person name="Andreopoulos B."/>
            <person name="Baker S."/>
            <person name="Barry K."/>
            <person name="Bills G."/>
            <person name="Bluhm B."/>
            <person name="Cannon C."/>
            <person name="Castanera R."/>
            <person name="Culley D."/>
            <person name="Daum C."/>
            <person name="Ezra D."/>
            <person name="Gonzalez J."/>
            <person name="Henrissat B."/>
            <person name="Kuo A."/>
            <person name="Liang C."/>
            <person name="Lipzen A."/>
            <person name="Lutzoni F."/>
            <person name="Magnuson J."/>
            <person name="Mondo S."/>
            <person name="Nolan M."/>
            <person name="Ohm R."/>
            <person name="Pangilinan J."/>
            <person name="Park H.-J."/>
            <person name="Ramirez L."/>
            <person name="Alfaro M."/>
            <person name="Sun H."/>
            <person name="Tritt A."/>
            <person name="Yoshinaga Y."/>
            <person name="Zwiers L.-H."/>
            <person name="Turgeon B."/>
            <person name="Goodwin S."/>
            <person name="Spatafora J."/>
            <person name="Crous P."/>
            <person name="Grigoriev I."/>
        </authorList>
    </citation>
    <scope>NUCLEOTIDE SEQUENCE</scope>
    <source>
        <strain evidence="6">CBS 125425</strain>
    </source>
</reference>
<evidence type="ECO:0000256" key="2">
    <source>
        <dbReference type="ARBA" id="ARBA00004496"/>
    </source>
</evidence>
<dbReference type="Proteomes" id="UP000799444">
    <property type="component" value="Unassembled WGS sequence"/>
</dbReference>
<evidence type="ECO:0000313" key="6">
    <source>
        <dbReference type="EMBL" id="KAF2736622.1"/>
    </source>
</evidence>
<name>A0A9P4QZS2_9PLEO</name>
<dbReference type="GO" id="GO:0005634">
    <property type="term" value="C:nucleus"/>
    <property type="evidence" value="ECO:0007669"/>
    <property type="project" value="UniProtKB-SubCell"/>
</dbReference>
<keyword evidence="3" id="KW-0963">Cytoplasm</keyword>
<protein>
    <submittedName>
        <fullName evidence="6">Uncharacterized protein</fullName>
    </submittedName>
</protein>
<dbReference type="Pfam" id="PF00612">
    <property type="entry name" value="IQ"/>
    <property type="match status" value="1"/>
</dbReference>
<dbReference type="PANTHER" id="PTHR31250">
    <property type="entry name" value="IQ DOMAIN-CONTAINING PROTEIN IQM3"/>
    <property type="match status" value="1"/>
</dbReference>
<feature type="compositionally biased region" description="Basic and acidic residues" evidence="5">
    <location>
        <begin position="1"/>
        <end position="16"/>
    </location>
</feature>